<comment type="caution">
    <text evidence="1">The sequence shown here is derived from an EMBL/GenBank/DDBJ whole genome shotgun (WGS) entry which is preliminary data.</text>
</comment>
<organism evidence="1 2">
    <name type="scientific">Variovorax guangxiensis</name>
    <dbReference type="NCBI Taxonomy" id="1775474"/>
    <lineage>
        <taxon>Bacteria</taxon>
        <taxon>Pseudomonadati</taxon>
        <taxon>Pseudomonadota</taxon>
        <taxon>Betaproteobacteria</taxon>
        <taxon>Burkholderiales</taxon>
        <taxon>Comamonadaceae</taxon>
        <taxon>Variovorax</taxon>
    </lineage>
</organism>
<sequence length="75" mass="8300">MKRRNEAAPPPPDARKLRRRSSLCMAGCGQAVECGPLGWWPCCSKSCLKIWKNRPPAMPAERIEWPPRQQAAGGG</sequence>
<evidence type="ECO:0000313" key="2">
    <source>
        <dbReference type="Proteomes" id="UP000281118"/>
    </source>
</evidence>
<dbReference type="OrthoDB" id="9983889at2"/>
<dbReference type="RefSeq" id="WP_126022159.1">
    <property type="nucleotide sequence ID" value="NZ_RXFT01000005.1"/>
</dbReference>
<reference evidence="1 2" key="1">
    <citation type="submission" date="2018-12" db="EMBL/GenBank/DDBJ databases">
        <title>The genome sequences of Variovorax guangxiensis DSM 27352.</title>
        <authorList>
            <person name="Gao J."/>
            <person name="Sun J."/>
        </authorList>
    </citation>
    <scope>NUCLEOTIDE SEQUENCE [LARGE SCALE GENOMIC DNA]</scope>
    <source>
        <strain evidence="1 2">DSM 27352</strain>
    </source>
</reference>
<evidence type="ECO:0000313" key="1">
    <source>
        <dbReference type="EMBL" id="RUR67996.1"/>
    </source>
</evidence>
<dbReference type="AlphaFoldDB" id="A0A3S1F0R3"/>
<name>A0A3S1F0R3_9BURK</name>
<dbReference type="EMBL" id="RXFT01000005">
    <property type="protein sequence ID" value="RUR67996.1"/>
    <property type="molecule type" value="Genomic_DNA"/>
</dbReference>
<gene>
    <name evidence="1" type="ORF">EJP67_13105</name>
</gene>
<accession>A0A3S1F0R3</accession>
<proteinExistence type="predicted"/>
<protein>
    <submittedName>
        <fullName evidence="1">Uncharacterized protein</fullName>
    </submittedName>
</protein>
<dbReference type="Proteomes" id="UP000281118">
    <property type="component" value="Unassembled WGS sequence"/>
</dbReference>